<comment type="caution">
    <text evidence="2">The sequence shown here is derived from an EMBL/GenBank/DDBJ whole genome shotgun (WGS) entry which is preliminary data.</text>
</comment>
<keyword evidence="3" id="KW-1185">Reference proteome</keyword>
<evidence type="ECO:0000313" key="3">
    <source>
        <dbReference type="Proteomes" id="UP001242480"/>
    </source>
</evidence>
<protein>
    <recommendedName>
        <fullName evidence="1">Glycosyltransferase 2-like domain-containing protein</fullName>
    </recommendedName>
</protein>
<reference evidence="2 3" key="1">
    <citation type="submission" date="2023-07" db="EMBL/GenBank/DDBJ databases">
        <title>Genomic Encyclopedia of Type Strains, Phase IV (KMG-IV): sequencing the most valuable type-strain genomes for metagenomic binning, comparative biology and taxonomic classification.</title>
        <authorList>
            <person name="Goeker M."/>
        </authorList>
    </citation>
    <scope>NUCLEOTIDE SEQUENCE [LARGE SCALE GENOMIC DNA]</scope>
    <source>
        <strain evidence="2 3">DSM 19619</strain>
    </source>
</reference>
<dbReference type="Pfam" id="PF00535">
    <property type="entry name" value="Glycos_transf_2"/>
    <property type="match status" value="1"/>
</dbReference>
<evidence type="ECO:0000259" key="1">
    <source>
        <dbReference type="Pfam" id="PF00535"/>
    </source>
</evidence>
<proteinExistence type="predicted"/>
<dbReference type="EMBL" id="JAUSVX010000001">
    <property type="protein sequence ID" value="MDQ0467647.1"/>
    <property type="molecule type" value="Genomic_DNA"/>
</dbReference>
<dbReference type="RefSeq" id="WP_307267567.1">
    <property type="nucleotide sequence ID" value="NZ_JAUSVX010000001.1"/>
</dbReference>
<feature type="domain" description="Glycosyltransferase 2-like" evidence="1">
    <location>
        <begin position="291"/>
        <end position="389"/>
    </location>
</feature>
<dbReference type="InterPro" id="IPR029044">
    <property type="entry name" value="Nucleotide-diphossugar_trans"/>
</dbReference>
<evidence type="ECO:0000313" key="2">
    <source>
        <dbReference type="EMBL" id="MDQ0467647.1"/>
    </source>
</evidence>
<dbReference type="Gene3D" id="3.90.550.10">
    <property type="entry name" value="Spore Coat Polysaccharide Biosynthesis Protein SpsA, Chain A"/>
    <property type="match status" value="1"/>
</dbReference>
<gene>
    <name evidence="2" type="ORF">QO011_000642</name>
</gene>
<dbReference type="SUPFAM" id="SSF53448">
    <property type="entry name" value="Nucleotide-diphospho-sugar transferases"/>
    <property type="match status" value="1"/>
</dbReference>
<name>A0ABU0J052_9HYPH</name>
<dbReference type="InterPro" id="IPR001173">
    <property type="entry name" value="Glyco_trans_2-like"/>
</dbReference>
<dbReference type="PANTHER" id="PTHR43685">
    <property type="entry name" value="GLYCOSYLTRANSFERASE"/>
    <property type="match status" value="1"/>
</dbReference>
<sequence length="1163" mass="121528">MSLPRLLAVTDEAWPFDAAQTCRELTARGFAAETVAPSDLADAILRRRALPGGQRWRPVVLGLARSAGSIAALLPGPAPPALLLIEESWLDDRFCLREAGPGWPAGSLVQALWPERRRGLDAALVRDALAAVPPVAARRPAEAAPTWLTVRGPTTDPAALARVAAIAERHGVAVRLCEDGRDLAVAGTMVFLHPAQSGWRALAAGCEVAAPGSAPYAGLGVTWDLDDDAELDALAGVTSADAGRRSRRDAVRQLLAADILFAAFPPRPALAAARLAELIEARAPPQEPTISIIVNNYNYGAYVGEAIASALAQARPADEVIVVDDGSTDGSTDVIAGFPAVTTVFKRNGGQASAFNAGFARATGDVILFLDADDRLLPDAVARVAAAWRPGTARLQFALEAIDRAGRSLGLYPGSLELTRGDQAGPVLAHGLHPFMPTSGNAFARWALERILPMPEPHWRICADLYLVLAAAMAGPVARLEAVLGQYRVHGANAFYHPLGESAAFARKNLPSHIAAWRDLAAALGRIAGRPAAVGIWRLRLHRRVLLAAFDRGGRRAQRLREALRAAALAATVADVPAGLRLRHAALPLRLAAMALLGRRPPPASAPLRWPRSAPADPVLESGPSTWPLLGHGATLDARDAPALREALGWGWDWSAAEAGAAMIEDEASLAFVLPPSVHGHWRVSLTFSVAPELLRLRIEINGEDVGAAAVDARGRLALAIPDRLLRHDRPDGCSCLLSLSLPEAGRVRPVLAGLGVRMLPTGSARIAPRLEAGRFLAVGAAAAGNALLADGWGWPEAGGAAMAETRAALVFAAPLGRSTGALRLELDAATADGPVLPAAFVNGEPAALHRSGDPRFATVLVEPAAIDADGFVRLELVAREDLATGAWPRTVLRGLRLDDLGRDRRLAFDRRYDFADPAGPLHARGLAANGTLVGPDALVQFEPIPGGGELVLELFLAGGGDGRVDLTIGGRHIPAVIGGVGRARLRIAPAPTVTLRIAFAGHGHLACAWLALAPAEPDPAPALPAEPQAMLDAAVLQAHAVRRADWHPAVDGVLWLAGDAGELDIAVDPQRHARIEVTLVLVEAMGQALDIAWQGIVVTATRSGVHTLPVPPGTPTGPARLAFRSRLLVNVGVLAGEANEDMLGGGVAGIALPVPTGTPAPG</sequence>
<dbReference type="Proteomes" id="UP001242480">
    <property type="component" value="Unassembled WGS sequence"/>
</dbReference>
<organism evidence="2 3">
    <name type="scientific">Labrys wisconsinensis</name>
    <dbReference type="NCBI Taxonomy" id="425677"/>
    <lineage>
        <taxon>Bacteria</taxon>
        <taxon>Pseudomonadati</taxon>
        <taxon>Pseudomonadota</taxon>
        <taxon>Alphaproteobacteria</taxon>
        <taxon>Hyphomicrobiales</taxon>
        <taxon>Xanthobacteraceae</taxon>
        <taxon>Labrys</taxon>
    </lineage>
</organism>
<dbReference type="CDD" id="cd00761">
    <property type="entry name" value="Glyco_tranf_GTA_type"/>
    <property type="match status" value="1"/>
</dbReference>
<dbReference type="PANTHER" id="PTHR43685:SF11">
    <property type="entry name" value="GLYCOSYLTRANSFERASE TAGX-RELATED"/>
    <property type="match status" value="1"/>
</dbReference>
<accession>A0ABU0J052</accession>
<dbReference type="InterPro" id="IPR050834">
    <property type="entry name" value="Glycosyltransf_2"/>
</dbReference>